<feature type="compositionally biased region" description="Basic residues" evidence="1">
    <location>
        <begin position="82"/>
        <end position="104"/>
    </location>
</feature>
<organism evidence="2 3">
    <name type="scientific">Cardiocondyla obscurior</name>
    <dbReference type="NCBI Taxonomy" id="286306"/>
    <lineage>
        <taxon>Eukaryota</taxon>
        <taxon>Metazoa</taxon>
        <taxon>Ecdysozoa</taxon>
        <taxon>Arthropoda</taxon>
        <taxon>Hexapoda</taxon>
        <taxon>Insecta</taxon>
        <taxon>Pterygota</taxon>
        <taxon>Neoptera</taxon>
        <taxon>Endopterygota</taxon>
        <taxon>Hymenoptera</taxon>
        <taxon>Apocrita</taxon>
        <taxon>Aculeata</taxon>
        <taxon>Formicoidea</taxon>
        <taxon>Formicidae</taxon>
        <taxon>Myrmicinae</taxon>
        <taxon>Cardiocondyla</taxon>
    </lineage>
</organism>
<keyword evidence="3" id="KW-1185">Reference proteome</keyword>
<proteinExistence type="predicted"/>
<name>A0AAW2FZ72_9HYME</name>
<gene>
    <name evidence="2" type="ORF">PUN28_008403</name>
</gene>
<evidence type="ECO:0000256" key="1">
    <source>
        <dbReference type="SAM" id="MobiDB-lite"/>
    </source>
</evidence>
<comment type="caution">
    <text evidence="2">The sequence shown here is derived from an EMBL/GenBank/DDBJ whole genome shotgun (WGS) entry which is preliminary data.</text>
</comment>
<feature type="compositionally biased region" description="Basic residues" evidence="1">
    <location>
        <begin position="58"/>
        <end position="67"/>
    </location>
</feature>
<evidence type="ECO:0000313" key="3">
    <source>
        <dbReference type="Proteomes" id="UP001430953"/>
    </source>
</evidence>
<sequence length="112" mass="13646">MNPSANHAWRLRGLSAYDNLIRRYRLYSHRLGVLVSCAFLFFFLPRSVASHVQCHRGDVRRRRRGRRRMDDERGKSYNCQCARRRGSRRRRRRRRRPFPRRPGRPSRAVIRV</sequence>
<dbReference type="AlphaFoldDB" id="A0AAW2FZ72"/>
<dbReference type="Proteomes" id="UP001430953">
    <property type="component" value="Unassembled WGS sequence"/>
</dbReference>
<protein>
    <submittedName>
        <fullName evidence="2">Uncharacterized protein</fullName>
    </submittedName>
</protein>
<dbReference type="EMBL" id="JADYXP020000007">
    <property type="protein sequence ID" value="KAL0120708.1"/>
    <property type="molecule type" value="Genomic_DNA"/>
</dbReference>
<reference evidence="2 3" key="1">
    <citation type="submission" date="2023-03" db="EMBL/GenBank/DDBJ databases">
        <title>High recombination rates correlate with genetic variation in Cardiocondyla obscurior ants.</title>
        <authorList>
            <person name="Errbii M."/>
        </authorList>
    </citation>
    <scope>NUCLEOTIDE SEQUENCE [LARGE SCALE GENOMIC DNA]</scope>
    <source>
        <strain evidence="2">Alpha-2009</strain>
        <tissue evidence="2">Whole body</tissue>
    </source>
</reference>
<accession>A0AAW2FZ72</accession>
<feature type="region of interest" description="Disordered" evidence="1">
    <location>
        <begin position="54"/>
        <end position="112"/>
    </location>
</feature>
<evidence type="ECO:0000313" key="2">
    <source>
        <dbReference type="EMBL" id="KAL0120708.1"/>
    </source>
</evidence>